<dbReference type="InterPro" id="IPR012674">
    <property type="entry name" value="Calycin"/>
</dbReference>
<dbReference type="EMBL" id="QQAX01000025">
    <property type="protein sequence ID" value="RDI39943.1"/>
    <property type="molecule type" value="Genomic_DNA"/>
</dbReference>
<dbReference type="Proteomes" id="UP000254720">
    <property type="component" value="Unassembled WGS sequence"/>
</dbReference>
<feature type="domain" description="MoaF-like" evidence="2">
    <location>
        <begin position="37"/>
        <end position="102"/>
    </location>
</feature>
<comment type="caution">
    <text evidence="3">The sequence shown here is derived from an EMBL/GenBank/DDBJ whole genome shotgun (WGS) entry which is preliminary data.</text>
</comment>
<evidence type="ECO:0000313" key="3">
    <source>
        <dbReference type="EMBL" id="RDI39943.1"/>
    </source>
</evidence>
<proteinExistence type="predicted"/>
<gene>
    <name evidence="3" type="ORF">C8D86_1254</name>
</gene>
<protein>
    <recommendedName>
        <fullName evidence="2">MoaF-like domain-containing protein</fullName>
    </recommendedName>
</protein>
<feature type="signal peptide" evidence="1">
    <location>
        <begin position="1"/>
        <end position="22"/>
    </location>
</feature>
<name>A0A370GDA2_9COXI</name>
<sequence>MKRKIAFAAFIFAFFATSSVAAAPKVEHYIFKYESDRAFDVKLTDNTITWQSLSGPDKGQTETDFINRKKLSKNIEIVQWAENDGTFVTVILDRAQLNVISSGKFSTGTWLWSGKAIAV</sequence>
<dbReference type="AlphaFoldDB" id="A0A370GDA2"/>
<keyword evidence="1" id="KW-0732">Signal</keyword>
<organism evidence="3 4">
    <name type="scientific">Aquicella lusitana</name>
    <dbReference type="NCBI Taxonomy" id="254246"/>
    <lineage>
        <taxon>Bacteria</taxon>
        <taxon>Pseudomonadati</taxon>
        <taxon>Pseudomonadota</taxon>
        <taxon>Gammaproteobacteria</taxon>
        <taxon>Legionellales</taxon>
        <taxon>Coxiellaceae</taxon>
        <taxon>Aquicella</taxon>
    </lineage>
</organism>
<dbReference type="InterPro" id="IPR053892">
    <property type="entry name" value="MoaF-like"/>
</dbReference>
<evidence type="ECO:0000313" key="4">
    <source>
        <dbReference type="Proteomes" id="UP000254720"/>
    </source>
</evidence>
<dbReference type="RefSeq" id="WP_114835152.1">
    <property type="nucleotide sequence ID" value="NZ_LR699116.1"/>
</dbReference>
<evidence type="ECO:0000259" key="2">
    <source>
        <dbReference type="Pfam" id="PF22036"/>
    </source>
</evidence>
<evidence type="ECO:0000256" key="1">
    <source>
        <dbReference type="SAM" id="SignalP"/>
    </source>
</evidence>
<feature type="chain" id="PRO_5016736916" description="MoaF-like domain-containing protein" evidence="1">
    <location>
        <begin position="23"/>
        <end position="119"/>
    </location>
</feature>
<dbReference type="Pfam" id="PF22036">
    <property type="entry name" value="MoaF_like"/>
    <property type="match status" value="1"/>
</dbReference>
<reference evidence="3 4" key="1">
    <citation type="submission" date="2018-07" db="EMBL/GenBank/DDBJ databases">
        <title>Genomic Encyclopedia of Type Strains, Phase IV (KMG-IV): sequencing the most valuable type-strain genomes for metagenomic binning, comparative biology and taxonomic classification.</title>
        <authorList>
            <person name="Goeker M."/>
        </authorList>
    </citation>
    <scope>NUCLEOTIDE SEQUENCE [LARGE SCALE GENOMIC DNA]</scope>
    <source>
        <strain evidence="3 4">DSM 16500</strain>
    </source>
</reference>
<accession>A0A370GDA2</accession>
<keyword evidence="4" id="KW-1185">Reference proteome</keyword>
<dbReference type="Gene3D" id="2.40.128.20">
    <property type="match status" value="1"/>
</dbReference>